<evidence type="ECO:0000313" key="3">
    <source>
        <dbReference type="EMBL" id="SDE97238.1"/>
    </source>
</evidence>
<gene>
    <name evidence="3" type="ORF">SAMN05216464_111133</name>
</gene>
<dbReference type="AlphaFoldDB" id="A0A1G7H9Y4"/>
<dbReference type="InterPro" id="IPR012347">
    <property type="entry name" value="Ferritin-like"/>
</dbReference>
<name>A0A1G7H9Y4_9SPHI</name>
<dbReference type="Gene3D" id="1.20.1260.10">
    <property type="match status" value="1"/>
</dbReference>
<dbReference type="PANTHER" id="PTHR38593">
    <property type="entry name" value="BLR2558 PROTEIN"/>
    <property type="match status" value="1"/>
</dbReference>
<feature type="chain" id="PRO_5011764002" evidence="1">
    <location>
        <begin position="22"/>
        <end position="165"/>
    </location>
</feature>
<dbReference type="EMBL" id="FNAI01000011">
    <property type="protein sequence ID" value="SDE97238.1"/>
    <property type="molecule type" value="Genomic_DNA"/>
</dbReference>
<accession>A0A1G7H9Y4</accession>
<proteinExistence type="predicted"/>
<sequence>MKKLMTFLLLAGCLQLTPALAQKSADTASANFVQKAAKGGMMEVASGKLAAAKAANSQVRDFGQRMVRDHSKANAQLKKVAASKNINLPAPPPDDPMLNQAKGADFDRSYVQMMVKDHEEDVAMFQKAADTSTDPQVKAFAAQTLPVLKQHLVIIKKIAADLHYQ</sequence>
<organism evidence="3 4">
    <name type="scientific">Mucilaginibacter pineti</name>
    <dbReference type="NCBI Taxonomy" id="1391627"/>
    <lineage>
        <taxon>Bacteria</taxon>
        <taxon>Pseudomonadati</taxon>
        <taxon>Bacteroidota</taxon>
        <taxon>Sphingobacteriia</taxon>
        <taxon>Sphingobacteriales</taxon>
        <taxon>Sphingobacteriaceae</taxon>
        <taxon>Mucilaginibacter</taxon>
    </lineage>
</organism>
<dbReference type="STRING" id="1391627.SAMN05216464_111133"/>
<feature type="signal peptide" evidence="1">
    <location>
        <begin position="1"/>
        <end position="21"/>
    </location>
</feature>
<dbReference type="PANTHER" id="PTHR38593:SF1">
    <property type="entry name" value="BLR2558 PROTEIN"/>
    <property type="match status" value="1"/>
</dbReference>
<dbReference type="Proteomes" id="UP000199072">
    <property type="component" value="Unassembled WGS sequence"/>
</dbReference>
<reference evidence="3 4" key="1">
    <citation type="submission" date="2016-10" db="EMBL/GenBank/DDBJ databases">
        <authorList>
            <person name="de Groot N.N."/>
        </authorList>
    </citation>
    <scope>NUCLEOTIDE SEQUENCE [LARGE SCALE GENOMIC DNA]</scope>
    <source>
        <strain evidence="3 4">47C3B</strain>
    </source>
</reference>
<dbReference type="Pfam" id="PF13628">
    <property type="entry name" value="DUF4142"/>
    <property type="match status" value="1"/>
</dbReference>
<dbReference type="RefSeq" id="WP_091152509.1">
    <property type="nucleotide sequence ID" value="NZ_FNAI01000011.1"/>
</dbReference>
<evidence type="ECO:0000256" key="1">
    <source>
        <dbReference type="SAM" id="SignalP"/>
    </source>
</evidence>
<protein>
    <submittedName>
        <fullName evidence="3">Putative membrane protein</fullName>
    </submittedName>
</protein>
<dbReference type="InterPro" id="IPR025419">
    <property type="entry name" value="DUF4142"/>
</dbReference>
<evidence type="ECO:0000313" key="4">
    <source>
        <dbReference type="Proteomes" id="UP000199072"/>
    </source>
</evidence>
<feature type="domain" description="DUF4142" evidence="2">
    <location>
        <begin position="29"/>
        <end position="156"/>
    </location>
</feature>
<evidence type="ECO:0000259" key="2">
    <source>
        <dbReference type="Pfam" id="PF13628"/>
    </source>
</evidence>
<keyword evidence="4" id="KW-1185">Reference proteome</keyword>
<keyword evidence="1" id="KW-0732">Signal</keyword>
<dbReference type="OrthoDB" id="753572at2"/>